<proteinExistence type="predicted"/>
<feature type="region of interest" description="Disordered" evidence="1">
    <location>
        <begin position="77"/>
        <end position="139"/>
    </location>
</feature>
<feature type="compositionally biased region" description="Polar residues" evidence="1">
    <location>
        <begin position="113"/>
        <end position="122"/>
    </location>
</feature>
<reference evidence="2" key="1">
    <citation type="submission" date="2023-03" db="EMBL/GenBank/DDBJ databases">
        <title>Massive genome expansion in bonnet fungi (Mycena s.s.) driven by repeated elements and novel gene families across ecological guilds.</title>
        <authorList>
            <consortium name="Lawrence Berkeley National Laboratory"/>
            <person name="Harder C.B."/>
            <person name="Miyauchi S."/>
            <person name="Viragh M."/>
            <person name="Kuo A."/>
            <person name="Thoen E."/>
            <person name="Andreopoulos B."/>
            <person name="Lu D."/>
            <person name="Skrede I."/>
            <person name="Drula E."/>
            <person name="Henrissat B."/>
            <person name="Morin E."/>
            <person name="Kohler A."/>
            <person name="Barry K."/>
            <person name="LaButti K."/>
            <person name="Morin E."/>
            <person name="Salamov A."/>
            <person name="Lipzen A."/>
            <person name="Mereny Z."/>
            <person name="Hegedus B."/>
            <person name="Baldrian P."/>
            <person name="Stursova M."/>
            <person name="Weitz H."/>
            <person name="Taylor A."/>
            <person name="Grigoriev I.V."/>
            <person name="Nagy L.G."/>
            <person name="Martin F."/>
            <person name="Kauserud H."/>
        </authorList>
    </citation>
    <scope>NUCLEOTIDE SEQUENCE</scope>
    <source>
        <strain evidence="2">CBHHK067</strain>
    </source>
</reference>
<evidence type="ECO:0000256" key="1">
    <source>
        <dbReference type="SAM" id="MobiDB-lite"/>
    </source>
</evidence>
<comment type="caution">
    <text evidence="2">The sequence shown here is derived from an EMBL/GenBank/DDBJ whole genome shotgun (WGS) entry which is preliminary data.</text>
</comment>
<feature type="region of interest" description="Disordered" evidence="1">
    <location>
        <begin position="31"/>
        <end position="50"/>
    </location>
</feature>
<dbReference type="AlphaFoldDB" id="A0AAD7GGI1"/>
<protein>
    <submittedName>
        <fullName evidence="2">Uncharacterized protein</fullName>
    </submittedName>
</protein>
<evidence type="ECO:0000313" key="3">
    <source>
        <dbReference type="Proteomes" id="UP001221757"/>
    </source>
</evidence>
<evidence type="ECO:0000313" key="2">
    <source>
        <dbReference type="EMBL" id="KAJ7693863.1"/>
    </source>
</evidence>
<accession>A0AAD7GGI1</accession>
<dbReference type="EMBL" id="JARKIE010000044">
    <property type="protein sequence ID" value="KAJ7693863.1"/>
    <property type="molecule type" value="Genomic_DNA"/>
</dbReference>
<keyword evidence="3" id="KW-1185">Reference proteome</keyword>
<organism evidence="2 3">
    <name type="scientific">Mycena rosella</name>
    <name type="common">Pink bonnet</name>
    <name type="synonym">Agaricus rosellus</name>
    <dbReference type="NCBI Taxonomy" id="1033263"/>
    <lineage>
        <taxon>Eukaryota</taxon>
        <taxon>Fungi</taxon>
        <taxon>Dikarya</taxon>
        <taxon>Basidiomycota</taxon>
        <taxon>Agaricomycotina</taxon>
        <taxon>Agaricomycetes</taxon>
        <taxon>Agaricomycetidae</taxon>
        <taxon>Agaricales</taxon>
        <taxon>Marasmiineae</taxon>
        <taxon>Mycenaceae</taxon>
        <taxon>Mycena</taxon>
    </lineage>
</organism>
<gene>
    <name evidence="2" type="ORF">B0H17DRAFT_1132247</name>
</gene>
<name>A0AAD7GGI1_MYCRO</name>
<dbReference type="Proteomes" id="UP001221757">
    <property type="component" value="Unassembled WGS sequence"/>
</dbReference>
<sequence>MARVAPTGITDVALFDLRKTVDALSLALKSFPGSALSSPPAEETGSLPPTKTADEYLRELYSSVQMFQRQLLQTLSKHHPNGGQVGSPNQPTTVPSVDDPPTPKGALKDGQQMPLSESTPASSMKELDSPFPAFLPRDSPPAQMGTLESHKPTPLYGLGWVRDALEVERENPHDPIATLAMGALARRWRESGRKQFPDVTFFPELLYGKCDSEPHIYHIVAFNNQSRALIEQLACDDALLDAAKNALKIAPGDEYTLRWYRFPATPRIHCSPRTFLRDSQ</sequence>